<evidence type="ECO:0000313" key="6">
    <source>
        <dbReference type="EMBL" id="GFO70493.1"/>
    </source>
</evidence>
<dbReference type="InterPro" id="IPR007452">
    <property type="entry name" value="TamB_C"/>
</dbReference>
<dbReference type="Proteomes" id="UP000587586">
    <property type="component" value="Unassembled WGS sequence"/>
</dbReference>
<dbReference type="RefSeq" id="WP_183363115.1">
    <property type="nucleotide sequence ID" value="NZ_BLXZ01000010.1"/>
</dbReference>
<reference evidence="7" key="1">
    <citation type="submission" date="2020-06" db="EMBL/GenBank/DDBJ databases">
        <title>Draft genomic sequecing of Geomonas sp. Red745.</title>
        <authorList>
            <person name="Itoh H."/>
            <person name="Xu Z.X."/>
            <person name="Ushijima N."/>
            <person name="Masuda Y."/>
            <person name="Shiratori Y."/>
            <person name="Senoo K."/>
        </authorList>
    </citation>
    <scope>NUCLEOTIDE SEQUENCE [LARGE SCALE GENOMIC DNA]</scope>
    <source>
        <strain evidence="7">Red745</strain>
    </source>
</reference>
<comment type="caution">
    <text evidence="6">The sequence shown here is derived from an EMBL/GenBank/DDBJ whole genome shotgun (WGS) entry which is preliminary data.</text>
</comment>
<feature type="domain" description="Translocation and assembly module TamB C-terminal" evidence="5">
    <location>
        <begin position="1123"/>
        <end position="1491"/>
    </location>
</feature>
<dbReference type="EMBL" id="BLXZ01000010">
    <property type="protein sequence ID" value="GFO70493.1"/>
    <property type="molecule type" value="Genomic_DNA"/>
</dbReference>
<dbReference type="GO" id="GO:0005886">
    <property type="term" value="C:plasma membrane"/>
    <property type="evidence" value="ECO:0007669"/>
    <property type="project" value="InterPro"/>
</dbReference>
<evidence type="ECO:0000256" key="3">
    <source>
        <dbReference type="ARBA" id="ARBA00022989"/>
    </source>
</evidence>
<accession>A0A6V8NFV7</accession>
<proteinExistence type="predicted"/>
<evidence type="ECO:0000313" key="7">
    <source>
        <dbReference type="Proteomes" id="UP000587586"/>
    </source>
</evidence>
<keyword evidence="4" id="KW-0472">Membrane</keyword>
<evidence type="ECO:0000256" key="1">
    <source>
        <dbReference type="ARBA" id="ARBA00004167"/>
    </source>
</evidence>
<dbReference type="Pfam" id="PF04357">
    <property type="entry name" value="TamB"/>
    <property type="match status" value="1"/>
</dbReference>
<dbReference type="GO" id="GO:0009306">
    <property type="term" value="P:protein secretion"/>
    <property type="evidence" value="ECO:0007669"/>
    <property type="project" value="InterPro"/>
</dbReference>
<keyword evidence="7" id="KW-1185">Reference proteome</keyword>
<protein>
    <recommendedName>
        <fullName evidence="5">Translocation and assembly module TamB C-terminal domain-containing protein</fullName>
    </recommendedName>
</protein>
<name>A0A6V8NFV7_9BACT</name>
<gene>
    <name evidence="6" type="ORF">GMLC_40720</name>
</gene>
<dbReference type="PANTHER" id="PTHR36985:SF1">
    <property type="entry name" value="TRANSLOCATION AND ASSEMBLY MODULE SUBUNIT TAMB"/>
    <property type="match status" value="1"/>
</dbReference>
<evidence type="ECO:0000259" key="5">
    <source>
        <dbReference type="Pfam" id="PF04357"/>
    </source>
</evidence>
<sequence length="1492" mass="157384">MKRLARYLAIAVPLAVLLTVLALAAGFAWLVGTSDGARFALSTGAGAAGYRVSAARVEGRLWDRLHLSGVTLGKPRLSVRVQDLELVWHPRELLDWRLAVSRLALSGVVIQDDTPSSTKAPVLSWPRLSGMTRRLSGRVEHLDVRQLSYRKQAQEAVQVQRAAASLEYREGELSVTGLTAQLPQGRATGELAAGFFAPRLKVDLALVPRAAVNGMDSFSLQARLSGGKAPELLAGTLAVAGKNRGRQRLELTGGLAMTQHAFLLRGLRLVRPGERGTLGGRGSLTLTADAPLIALDLTAWDLDLNEFLHRPTRLSGTLSFTGTTERYRGSFDLKNQGPGWQTAALAARYQGTATALSLSRIAGQALDGTLSGTLDLDWRKAFTVRGRLGGRGLNPARLATTWNGQVNLDLTADLVLPKQGQPRGRVEGRLLESRLHGQELQGGLAAAFAGERLRVERLQLTGRGFDLKGSGDLDQRLDLTARVSDLSRLVPNSAGSLNADAWVRWRDRRLSGSATGTGAGLVVAGIRAAQLSFAARLGEAPAYPLQLDAALTGVTAGSFRAESARLALDGTLAQHSLEAQLVGPLASAHLALSGGYQAGTWSGTLRAFSGQDRVGPWQLAAPAPLTVSAERLSVAQLVVTGLPQERLELSGDLSLKDSTGTLAGTFSRLNLARANVWLSGSELAGVSSGTVSLTLLPGGKVKVAARVEGAGTVTANKQTIGIERLNASLDGGSAGSHAVLDLVLSGGLGTASAVFDSKVPAALALSDQGELSLRVSQLDLALLRPFLPQGVQLTGRLAGLASGRLRPGGRLDLKGNLALSDGRGSWINATDSLAAQLQKFEVNFAWRGSKGEPGHLQLAGEAEASGVYQSQGRQLALERLGLRLDADDRGTRASVNLALEGGAVLRGSFSFTSPATLALPETGEFALAWGGIKPELLKPWLPGSVNLSGLLGGEARGRLLPGRRLELSGTSEFSSGEAGWQGSGTQLTAKLRSASLRFDWRGESFTGSLDLALAQYGSAQGRLVLPIPARLPVTPNPAAPVTGSLNGRVREQGVLTSLFPGLVQESHGDLEVALALAGTWGSPILTGGVTLANAGAYLPSAGIQVEDLGFQATLGSDEVRIEGLRAKSGAGQLEGNALFRLKGWRLASYSVVLNGERFQTVYLPELQLLTSPHLRIEGEESRVTIRGEIAVPEMLISGPPTHSAVGTSPDVVLEGAPEAAPGKKFPLEVDGQIRLVLGNKVQVKAAGIDATLGGEMELALAGIDHITSRGEIRVVKGRYRTYGIDLDIVRGRLYYVNDPVERPTLDILALRTVTDVKAGTEVKAGVTVAGTLGSQVVKLYSEPALPEVDIMAYIVLGHPLGSSSADQAILVAGAASSLFSLGQSESLQTQIQDRLGLSVLGLQTVDQSTTGRMGYKEIAMTPPGMAPRAQTSESLLTVGKYLTPRLYLSYGRSLVTGGNLFQLRYDIFRHWQIETQSGSESGADIYYKLEFD</sequence>
<dbReference type="PANTHER" id="PTHR36985">
    <property type="entry name" value="TRANSLOCATION AND ASSEMBLY MODULE SUBUNIT TAMB"/>
    <property type="match status" value="1"/>
</dbReference>
<evidence type="ECO:0000256" key="2">
    <source>
        <dbReference type="ARBA" id="ARBA00022692"/>
    </source>
</evidence>
<dbReference type="GO" id="GO:0097347">
    <property type="term" value="C:TAM protein secretion complex"/>
    <property type="evidence" value="ECO:0007669"/>
    <property type="project" value="TreeGrafter"/>
</dbReference>
<organism evidence="6 7">
    <name type="scientific">Geomonas limicola</name>
    <dbReference type="NCBI Taxonomy" id="2740186"/>
    <lineage>
        <taxon>Bacteria</taxon>
        <taxon>Pseudomonadati</taxon>
        <taxon>Thermodesulfobacteriota</taxon>
        <taxon>Desulfuromonadia</taxon>
        <taxon>Geobacterales</taxon>
        <taxon>Geobacteraceae</taxon>
        <taxon>Geomonas</taxon>
    </lineage>
</organism>
<keyword evidence="3" id="KW-1133">Transmembrane helix</keyword>
<keyword evidence="2" id="KW-0812">Transmembrane</keyword>
<evidence type="ECO:0000256" key="4">
    <source>
        <dbReference type="ARBA" id="ARBA00023136"/>
    </source>
</evidence>
<comment type="subcellular location">
    <subcellularLocation>
        <location evidence="1">Membrane</location>
        <topology evidence="1">Single-pass membrane protein</topology>
    </subcellularLocation>
</comment>